<reference evidence="2" key="1">
    <citation type="journal article" date="2019" name="Int. J. Syst. Evol. Microbiol.">
        <title>The Global Catalogue of Microorganisms (GCM) 10K type strain sequencing project: providing services to taxonomists for standard genome sequencing and annotation.</title>
        <authorList>
            <consortium name="The Broad Institute Genomics Platform"/>
            <consortium name="The Broad Institute Genome Sequencing Center for Infectious Disease"/>
            <person name="Wu L."/>
            <person name="Ma J."/>
        </authorList>
    </citation>
    <scope>NUCLEOTIDE SEQUENCE [LARGE SCALE GENOMIC DNA]</scope>
    <source>
        <strain evidence="2">JCM 16981</strain>
    </source>
</reference>
<accession>A0ABP7F9C4</accession>
<protein>
    <submittedName>
        <fullName evidence="1">Uncharacterized protein</fullName>
    </submittedName>
</protein>
<keyword evidence="2" id="KW-1185">Reference proteome</keyword>
<dbReference type="Proteomes" id="UP001500920">
    <property type="component" value="Unassembled WGS sequence"/>
</dbReference>
<comment type="caution">
    <text evidence="1">The sequence shown here is derived from an EMBL/GenBank/DDBJ whole genome shotgun (WGS) entry which is preliminary data.</text>
</comment>
<dbReference type="RefSeq" id="WP_344704568.1">
    <property type="nucleotide sequence ID" value="NZ_BAABCK010000070.1"/>
</dbReference>
<proteinExistence type="predicted"/>
<name>A0ABP7F9C4_9STAP</name>
<dbReference type="EMBL" id="BAABCK010000070">
    <property type="protein sequence ID" value="GAA3734123.1"/>
    <property type="molecule type" value="Genomic_DNA"/>
</dbReference>
<gene>
    <name evidence="1" type="ORF">GCM10022378_22920</name>
</gene>
<sequence>MIFCNGDCHITYQSEKALGETVRTQVVRSFEDRGHAYLTKVSTTANTITFQYSPVIIMEAENTIEPGHKAMIEAEKFLERMEISI</sequence>
<evidence type="ECO:0000313" key="1">
    <source>
        <dbReference type="EMBL" id="GAA3734123.1"/>
    </source>
</evidence>
<evidence type="ECO:0000313" key="2">
    <source>
        <dbReference type="Proteomes" id="UP001500920"/>
    </source>
</evidence>
<organism evidence="1 2">
    <name type="scientific">Salinicoccus jeotgali</name>
    <dbReference type="NCBI Taxonomy" id="381634"/>
    <lineage>
        <taxon>Bacteria</taxon>
        <taxon>Bacillati</taxon>
        <taxon>Bacillota</taxon>
        <taxon>Bacilli</taxon>
        <taxon>Bacillales</taxon>
        <taxon>Staphylococcaceae</taxon>
        <taxon>Salinicoccus</taxon>
    </lineage>
</organism>